<dbReference type="Proteomes" id="UP001056649">
    <property type="component" value="Chromosome"/>
</dbReference>
<dbReference type="AlphaFoldDB" id="A0A9J7A0B4"/>
<dbReference type="NCBIfam" id="NF033768">
    <property type="entry name" value="myxo_SS_tail"/>
    <property type="match status" value="1"/>
</dbReference>
<name>A0A9J7A0B4_9GAMM</name>
<feature type="region of interest" description="Disordered" evidence="1">
    <location>
        <begin position="76"/>
        <end position="129"/>
    </location>
</feature>
<dbReference type="KEGG" id="eps:L0Y14_04410"/>
<reference evidence="2" key="1">
    <citation type="journal article" date="2022" name="Mol. Ecol. Resour.">
        <title>The complete and closed genome of the facultative generalist Candidatus Endoriftia persephone from deep-sea hydrothermal vents.</title>
        <authorList>
            <person name="de Oliveira A.L."/>
            <person name="Srivastava A."/>
            <person name="Espada-Hinojosa S."/>
            <person name="Bright M."/>
        </authorList>
    </citation>
    <scope>NUCLEOTIDE SEQUENCE</scope>
    <source>
        <strain evidence="2">Tica-EPR-9o50.N</strain>
    </source>
</reference>
<evidence type="ECO:0000256" key="1">
    <source>
        <dbReference type="SAM" id="MobiDB-lite"/>
    </source>
</evidence>
<keyword evidence="3" id="KW-1185">Reference proteome</keyword>
<proteinExistence type="predicted"/>
<dbReference type="InterPro" id="IPR049806">
    <property type="entry name" value="MasK-like_C"/>
</dbReference>
<organism evidence="2 3">
    <name type="scientific">Candidatus Endoriftia persephonae</name>
    <dbReference type="NCBI Taxonomy" id="393765"/>
    <lineage>
        <taxon>Bacteria</taxon>
        <taxon>Pseudomonadati</taxon>
        <taxon>Pseudomonadota</taxon>
        <taxon>Gammaproteobacteria</taxon>
        <taxon>Chromatiales</taxon>
        <taxon>Sedimenticolaceae</taxon>
        <taxon>Candidatus Endoriftia</taxon>
    </lineage>
</organism>
<dbReference type="SUPFAM" id="SSF74653">
    <property type="entry name" value="TolA/TonB C-terminal domain"/>
    <property type="match status" value="1"/>
</dbReference>
<dbReference type="RefSeq" id="WP_005962972.1">
    <property type="nucleotide sequence ID" value="NZ_CP090569.1"/>
</dbReference>
<dbReference type="EMBL" id="CP090569">
    <property type="protein sequence ID" value="USF88485.1"/>
    <property type="molecule type" value="Genomic_DNA"/>
</dbReference>
<feature type="region of interest" description="Disordered" evidence="1">
    <location>
        <begin position="180"/>
        <end position="234"/>
    </location>
</feature>
<protein>
    <submittedName>
        <fullName evidence="2">AgmX/PglI C-terminal domain-containing protein</fullName>
    </submittedName>
</protein>
<feature type="compositionally biased region" description="Basic and acidic residues" evidence="1">
    <location>
        <begin position="76"/>
        <end position="86"/>
    </location>
</feature>
<feature type="compositionally biased region" description="Basic residues" evidence="1">
    <location>
        <begin position="88"/>
        <end position="119"/>
    </location>
</feature>
<evidence type="ECO:0000313" key="2">
    <source>
        <dbReference type="EMBL" id="USF88485.1"/>
    </source>
</evidence>
<accession>A0A9J7A0B4</accession>
<sequence length="328" mass="36109">MSVMVHRLELPWNTLHWEDRQFRWLQLGLLSVALLLGWVVSVVELPQPERIKRVQPPRLAKLTLERRPVELVKHKPPEIEIPEAKPKPVVKPKPRPKPKPKLVAKKRPKAPPARVAKRRVQSDPAAARRKAQQSGLLAFADELADLRSAPVVSSTTATRSLSKAGNQAKKVARSLVTADAARGSAGIDTSRLSRDTGGQGLSGRKTTQLRSAVQGNGGGGSRASRPISNSLEGQRSSEEVQLVFDRNKGAVYAIYNRALRKDPTLRGKLLLEITIAPSGRVTDCRLLSSELNNPSLERKLLARIRMFDFGVKDVAITVVSYPIDFLPS</sequence>
<evidence type="ECO:0000313" key="3">
    <source>
        <dbReference type="Proteomes" id="UP001056649"/>
    </source>
</evidence>
<gene>
    <name evidence="2" type="ORF">L0Y14_04410</name>
</gene>
<feature type="compositionally biased region" description="Polar residues" evidence="1">
    <location>
        <begin position="204"/>
        <end position="214"/>
    </location>
</feature>